<dbReference type="RefSeq" id="WP_052556570.1">
    <property type="nucleotide sequence ID" value="NZ_JMCC02000110.1"/>
</dbReference>
<protein>
    <submittedName>
        <fullName evidence="4">Nitroreductase</fullName>
    </submittedName>
</protein>
<dbReference type="InterPro" id="IPR029479">
    <property type="entry name" value="Nitroreductase"/>
</dbReference>
<dbReference type="PANTHER" id="PTHR43673:SF10">
    <property type="entry name" value="NADH DEHYDROGENASE_NAD(P)H NITROREDUCTASE XCC3605-RELATED"/>
    <property type="match status" value="1"/>
</dbReference>
<gene>
    <name evidence="4" type="ORF">DB30_00806</name>
</gene>
<dbReference type="EMBL" id="JMCC02000110">
    <property type="protein sequence ID" value="KIG13032.1"/>
    <property type="molecule type" value="Genomic_DNA"/>
</dbReference>
<evidence type="ECO:0000313" key="4">
    <source>
        <dbReference type="EMBL" id="KIG13032.1"/>
    </source>
</evidence>
<evidence type="ECO:0000256" key="2">
    <source>
        <dbReference type="ARBA" id="ARBA00023002"/>
    </source>
</evidence>
<keyword evidence="2" id="KW-0560">Oxidoreductase</keyword>
<dbReference type="InterPro" id="IPR000415">
    <property type="entry name" value="Nitroreductase-like"/>
</dbReference>
<dbReference type="PANTHER" id="PTHR43673">
    <property type="entry name" value="NAD(P)H NITROREDUCTASE YDGI-RELATED"/>
    <property type="match status" value="1"/>
</dbReference>
<dbReference type="Proteomes" id="UP000031599">
    <property type="component" value="Unassembled WGS sequence"/>
</dbReference>
<evidence type="ECO:0000313" key="5">
    <source>
        <dbReference type="Proteomes" id="UP000031599"/>
    </source>
</evidence>
<dbReference type="AlphaFoldDB" id="A0A0C2CYU3"/>
<dbReference type="Gene3D" id="3.40.109.10">
    <property type="entry name" value="NADH Oxidase"/>
    <property type="match status" value="1"/>
</dbReference>
<dbReference type="CDD" id="cd02138">
    <property type="entry name" value="TdsD-like"/>
    <property type="match status" value="1"/>
</dbReference>
<sequence>MERTPEPDHPIHDLIHKRWSPLAFADQAVSDADLRSVLEAARWAPSCFNDQPWRFIVARREQPDEYARLLSCLVEKNQSWAKSAPVLMLSVAHLDFAKTGKPNRHALHDVGLAAAQLCLQATALGLSAHQMAGFSQDRARELYAIPDRFEPVAAIALGYAGDPNQLPDDLRARDRAPRTRLPQAQLVFSGTWDHPLE</sequence>
<organism evidence="4 5">
    <name type="scientific">Enhygromyxa salina</name>
    <dbReference type="NCBI Taxonomy" id="215803"/>
    <lineage>
        <taxon>Bacteria</taxon>
        <taxon>Pseudomonadati</taxon>
        <taxon>Myxococcota</taxon>
        <taxon>Polyangia</taxon>
        <taxon>Nannocystales</taxon>
        <taxon>Nannocystaceae</taxon>
        <taxon>Enhygromyxa</taxon>
    </lineage>
</organism>
<reference evidence="4 5" key="1">
    <citation type="submission" date="2014-12" db="EMBL/GenBank/DDBJ databases">
        <title>Genome assembly of Enhygromyxa salina DSM 15201.</title>
        <authorList>
            <person name="Sharma G."/>
            <person name="Subramanian S."/>
        </authorList>
    </citation>
    <scope>NUCLEOTIDE SEQUENCE [LARGE SCALE GENOMIC DNA]</scope>
    <source>
        <strain evidence="4 5">DSM 15201</strain>
    </source>
</reference>
<name>A0A0C2CYU3_9BACT</name>
<dbReference type="SUPFAM" id="SSF55469">
    <property type="entry name" value="FMN-dependent nitroreductase-like"/>
    <property type="match status" value="1"/>
</dbReference>
<feature type="domain" description="Nitroreductase" evidence="3">
    <location>
        <begin position="15"/>
        <end position="159"/>
    </location>
</feature>
<comment type="similarity">
    <text evidence="1">Belongs to the nitroreductase family.</text>
</comment>
<evidence type="ECO:0000259" key="3">
    <source>
        <dbReference type="Pfam" id="PF00881"/>
    </source>
</evidence>
<accession>A0A0C2CYU3</accession>
<evidence type="ECO:0000256" key="1">
    <source>
        <dbReference type="ARBA" id="ARBA00007118"/>
    </source>
</evidence>
<dbReference type="Pfam" id="PF00881">
    <property type="entry name" value="Nitroreductase"/>
    <property type="match status" value="1"/>
</dbReference>
<dbReference type="GO" id="GO:0016491">
    <property type="term" value="F:oxidoreductase activity"/>
    <property type="evidence" value="ECO:0007669"/>
    <property type="project" value="UniProtKB-KW"/>
</dbReference>
<comment type="caution">
    <text evidence="4">The sequence shown here is derived from an EMBL/GenBank/DDBJ whole genome shotgun (WGS) entry which is preliminary data.</text>
</comment>
<proteinExistence type="inferred from homology"/>